<evidence type="ECO:0000313" key="4">
    <source>
        <dbReference type="EMBL" id="KAB1201948.1"/>
    </source>
</evidence>
<gene>
    <name evidence="4" type="ORF">CJ030_MR8G004541</name>
</gene>
<dbReference type="PANTHER" id="PTHR35752">
    <property type="entry name" value="G-PROTEIN COUPLED RECEPTOR"/>
    <property type="match status" value="1"/>
</dbReference>
<dbReference type="AlphaFoldDB" id="A0A6A1UQ64"/>
<dbReference type="OrthoDB" id="1848995at2759"/>
<feature type="signal peptide" evidence="3">
    <location>
        <begin position="1"/>
        <end position="28"/>
    </location>
</feature>
<keyword evidence="3" id="KW-0732">Signal</keyword>
<dbReference type="PANTHER" id="PTHR35752:SF1">
    <property type="entry name" value="G-PROTEIN COUPLED RECEPTOR"/>
    <property type="match status" value="1"/>
</dbReference>
<evidence type="ECO:0000256" key="2">
    <source>
        <dbReference type="SAM" id="Phobius"/>
    </source>
</evidence>
<evidence type="ECO:0000256" key="3">
    <source>
        <dbReference type="SAM" id="SignalP"/>
    </source>
</evidence>
<keyword evidence="2" id="KW-1133">Transmembrane helix</keyword>
<feature type="transmembrane region" description="Helical" evidence="2">
    <location>
        <begin position="270"/>
        <end position="294"/>
    </location>
</feature>
<dbReference type="EMBL" id="RXIC02000026">
    <property type="protein sequence ID" value="KAB1201948.1"/>
    <property type="molecule type" value="Genomic_DNA"/>
</dbReference>
<evidence type="ECO:0000256" key="1">
    <source>
        <dbReference type="SAM" id="MobiDB-lite"/>
    </source>
</evidence>
<dbReference type="Proteomes" id="UP000516437">
    <property type="component" value="Chromosome 8"/>
</dbReference>
<accession>A0A6A1UQ64</accession>
<sequence length="390" mass="42765">MRHSLDGCSLTCLLIIGTAIVLQALGSASVVVPSTNCYVLNNSSHIVDFVSCSAVDSNSSWVGHAFEYEGKYTDLVVRFCKDVESRSQTGYVNFGRFDFLNYFVAGSGQVDFVQGFLNGDLMNCEQSYDKMGRTAQVNINTPKVKVYNGMTQWGFEKSHRDFSFRTEQAHVALYMTAITSLSKLVGKPIIKVLPENGLDIRLSGSGAAGTPPTTLSPTVLIVDWRCEKASDGPYQVNVTIPVEGFEPIQFILTKMCEYRQVQGQDATRGWATFGVLSCIFIVFSTLACAGGFIYRTRVGHLRGIDALPGMTILSACLETTKFDIMWVKSCLRDIDIFHEGNSVISLVSGAGQSYSRAEDLNSAFTRTSWERPPVPAQGTGRPSEKKYGSI</sequence>
<feature type="chain" id="PRO_5025361350" evidence="3">
    <location>
        <begin position="29"/>
        <end position="390"/>
    </location>
</feature>
<keyword evidence="2" id="KW-0472">Membrane</keyword>
<evidence type="ECO:0000313" key="5">
    <source>
        <dbReference type="Proteomes" id="UP000516437"/>
    </source>
</evidence>
<feature type="region of interest" description="Disordered" evidence="1">
    <location>
        <begin position="368"/>
        <end position="390"/>
    </location>
</feature>
<comment type="caution">
    <text evidence="4">The sequence shown here is derived from an EMBL/GenBank/DDBJ whole genome shotgun (WGS) entry which is preliminary data.</text>
</comment>
<protein>
    <submittedName>
        <fullName evidence="4">Uncharacterized protein</fullName>
    </submittedName>
</protein>
<keyword evidence="5" id="KW-1185">Reference proteome</keyword>
<name>A0A6A1UQ64_9ROSI</name>
<proteinExistence type="predicted"/>
<organism evidence="4 5">
    <name type="scientific">Morella rubra</name>
    <name type="common">Chinese bayberry</name>
    <dbReference type="NCBI Taxonomy" id="262757"/>
    <lineage>
        <taxon>Eukaryota</taxon>
        <taxon>Viridiplantae</taxon>
        <taxon>Streptophyta</taxon>
        <taxon>Embryophyta</taxon>
        <taxon>Tracheophyta</taxon>
        <taxon>Spermatophyta</taxon>
        <taxon>Magnoliopsida</taxon>
        <taxon>eudicotyledons</taxon>
        <taxon>Gunneridae</taxon>
        <taxon>Pentapetalae</taxon>
        <taxon>rosids</taxon>
        <taxon>fabids</taxon>
        <taxon>Fagales</taxon>
        <taxon>Myricaceae</taxon>
        <taxon>Morella</taxon>
    </lineage>
</organism>
<keyword evidence="2" id="KW-0812">Transmembrane</keyword>
<reference evidence="4 5" key="1">
    <citation type="journal article" date="2019" name="Plant Biotechnol. J.">
        <title>The red bayberry genome and genetic basis of sex determination.</title>
        <authorList>
            <person name="Jia H.M."/>
            <person name="Jia H.J."/>
            <person name="Cai Q.L."/>
            <person name="Wang Y."/>
            <person name="Zhao H.B."/>
            <person name="Yang W.F."/>
            <person name="Wang G.Y."/>
            <person name="Li Y.H."/>
            <person name="Zhan D.L."/>
            <person name="Shen Y.T."/>
            <person name="Niu Q.F."/>
            <person name="Chang L."/>
            <person name="Qiu J."/>
            <person name="Zhao L."/>
            <person name="Xie H.B."/>
            <person name="Fu W.Y."/>
            <person name="Jin J."/>
            <person name="Li X.W."/>
            <person name="Jiao Y."/>
            <person name="Zhou C.C."/>
            <person name="Tu T."/>
            <person name="Chai C.Y."/>
            <person name="Gao J.L."/>
            <person name="Fan L.J."/>
            <person name="van de Weg E."/>
            <person name="Wang J.Y."/>
            <person name="Gao Z.S."/>
        </authorList>
    </citation>
    <scope>NUCLEOTIDE SEQUENCE [LARGE SCALE GENOMIC DNA]</scope>
    <source>
        <tissue evidence="4">Leaves</tissue>
    </source>
</reference>